<evidence type="ECO:0000313" key="1">
    <source>
        <dbReference type="EMBL" id="KAJ6635733.1"/>
    </source>
</evidence>
<organism evidence="1 2">
    <name type="scientific">Pseudolycoriella hygida</name>
    <dbReference type="NCBI Taxonomy" id="35572"/>
    <lineage>
        <taxon>Eukaryota</taxon>
        <taxon>Metazoa</taxon>
        <taxon>Ecdysozoa</taxon>
        <taxon>Arthropoda</taxon>
        <taxon>Hexapoda</taxon>
        <taxon>Insecta</taxon>
        <taxon>Pterygota</taxon>
        <taxon>Neoptera</taxon>
        <taxon>Endopterygota</taxon>
        <taxon>Diptera</taxon>
        <taxon>Nematocera</taxon>
        <taxon>Sciaroidea</taxon>
        <taxon>Sciaridae</taxon>
        <taxon>Pseudolycoriella</taxon>
    </lineage>
</organism>
<gene>
    <name evidence="1" type="ORF">Bhyg_14319</name>
</gene>
<dbReference type="EMBL" id="WJQU01000004">
    <property type="protein sequence ID" value="KAJ6635733.1"/>
    <property type="molecule type" value="Genomic_DNA"/>
</dbReference>
<dbReference type="AlphaFoldDB" id="A0A9Q0MPM0"/>
<protein>
    <submittedName>
        <fullName evidence="1">Uncharacterized protein</fullName>
    </submittedName>
</protein>
<reference evidence="1" key="1">
    <citation type="submission" date="2022-07" db="EMBL/GenBank/DDBJ databases">
        <authorList>
            <person name="Trinca V."/>
            <person name="Uliana J.V.C."/>
            <person name="Torres T.T."/>
            <person name="Ward R.J."/>
            <person name="Monesi N."/>
        </authorList>
    </citation>
    <scope>NUCLEOTIDE SEQUENCE</scope>
    <source>
        <strain evidence="1">HSMRA1968</strain>
        <tissue evidence="1">Whole embryos</tissue>
    </source>
</reference>
<comment type="caution">
    <text evidence="1">The sequence shown here is derived from an EMBL/GenBank/DDBJ whole genome shotgun (WGS) entry which is preliminary data.</text>
</comment>
<feature type="non-terminal residue" evidence="1">
    <location>
        <position position="90"/>
    </location>
</feature>
<accession>A0A9Q0MPM0</accession>
<name>A0A9Q0MPM0_9DIPT</name>
<proteinExistence type="predicted"/>
<dbReference type="Proteomes" id="UP001151699">
    <property type="component" value="Chromosome C"/>
</dbReference>
<sequence length="90" mass="10507">MNISAMFHLNNLSLIYLVSVEHDIVNRKVDENSDVTLNSVDYFVDYFEGKSQPLLVTELIRMKNTLVFTKFLRQFALIDVKLFGDSEQFK</sequence>
<keyword evidence="2" id="KW-1185">Reference proteome</keyword>
<evidence type="ECO:0000313" key="2">
    <source>
        <dbReference type="Proteomes" id="UP001151699"/>
    </source>
</evidence>